<organism evidence="2 3">
    <name type="scientific">Tenacibaculum pelagium</name>
    <dbReference type="NCBI Taxonomy" id="2759527"/>
    <lineage>
        <taxon>Bacteria</taxon>
        <taxon>Pseudomonadati</taxon>
        <taxon>Bacteroidota</taxon>
        <taxon>Flavobacteriia</taxon>
        <taxon>Flavobacteriales</taxon>
        <taxon>Flavobacteriaceae</taxon>
        <taxon>Tenacibaculum</taxon>
    </lineage>
</organism>
<name>A0A839AMS2_9FLAO</name>
<feature type="transmembrane region" description="Helical" evidence="1">
    <location>
        <begin position="50"/>
        <end position="83"/>
    </location>
</feature>
<accession>A0A839AMS2</accession>
<comment type="caution">
    <text evidence="2">The sequence shown here is derived from an EMBL/GenBank/DDBJ whole genome shotgun (WGS) entry which is preliminary data.</text>
</comment>
<feature type="transmembrane region" description="Helical" evidence="1">
    <location>
        <begin position="160"/>
        <end position="180"/>
    </location>
</feature>
<proteinExistence type="predicted"/>
<evidence type="ECO:0000313" key="2">
    <source>
        <dbReference type="EMBL" id="MBA6155670.1"/>
    </source>
</evidence>
<keyword evidence="1" id="KW-0812">Transmembrane</keyword>
<feature type="transmembrane region" description="Helical" evidence="1">
    <location>
        <begin position="121"/>
        <end position="140"/>
    </location>
</feature>
<keyword evidence="1" id="KW-0472">Membrane</keyword>
<dbReference type="RefSeq" id="WP_182124155.1">
    <property type="nucleotide sequence ID" value="NZ_JACGLS010000001.1"/>
</dbReference>
<sequence>MEKSIEKIWNEAFISEDTLIAPRINDIYNQKSKSVINKIKRTYEIDNKGLIPMAILVAAGMTIFSEAIIGIYGAFLILCLYFYNTNLLNKFKSIDVKSDNLTYLKKYKSIINVIMKATKKLFVFAIPLAVLSIFALAFSIKEKSFLSKFISSDTSFIQVIGIGFIVALVVSIIGVIVYTISTKILYGTLISKLDSIIKEMEELKK</sequence>
<evidence type="ECO:0000313" key="3">
    <source>
        <dbReference type="Proteomes" id="UP000563906"/>
    </source>
</evidence>
<keyword evidence="3" id="KW-1185">Reference proteome</keyword>
<gene>
    <name evidence="2" type="ORF">H3Z83_03920</name>
</gene>
<keyword evidence="1" id="KW-1133">Transmembrane helix</keyword>
<dbReference type="AlphaFoldDB" id="A0A839AMS2"/>
<dbReference type="EMBL" id="JACGLS010000001">
    <property type="protein sequence ID" value="MBA6155670.1"/>
    <property type="molecule type" value="Genomic_DNA"/>
</dbReference>
<protein>
    <submittedName>
        <fullName evidence="2">Uncharacterized protein</fullName>
    </submittedName>
</protein>
<reference evidence="2 3" key="1">
    <citation type="submission" date="2020-07" db="EMBL/GenBank/DDBJ databases">
        <title>Bacterium isolated from marine sediment.</title>
        <authorList>
            <person name="Shang D."/>
            <person name="Du Z.-J."/>
        </authorList>
    </citation>
    <scope>NUCLEOTIDE SEQUENCE [LARGE SCALE GENOMIC DNA]</scope>
    <source>
        <strain evidence="2 3">S7007</strain>
    </source>
</reference>
<dbReference type="Proteomes" id="UP000563906">
    <property type="component" value="Unassembled WGS sequence"/>
</dbReference>
<evidence type="ECO:0000256" key="1">
    <source>
        <dbReference type="SAM" id="Phobius"/>
    </source>
</evidence>